<dbReference type="AlphaFoldDB" id="A0AA36FFJ9"/>
<dbReference type="InterPro" id="IPR045298">
    <property type="entry name" value="Complex1_LYR_LYRM7"/>
</dbReference>
<comment type="subunit">
    <text evidence="6">Interacts with UQCRFS1.</text>
</comment>
<dbReference type="CDD" id="cd20267">
    <property type="entry name" value="Complex1_LYR_LYRM7"/>
    <property type="match status" value="1"/>
</dbReference>
<evidence type="ECO:0000256" key="1">
    <source>
        <dbReference type="ARBA" id="ARBA00004305"/>
    </source>
</evidence>
<dbReference type="GO" id="GO:0005759">
    <property type="term" value="C:mitochondrial matrix"/>
    <property type="evidence" value="ECO:0007669"/>
    <property type="project" value="UniProtKB-SubCell"/>
</dbReference>
<sequence length="119" mass="13816">MTLKRLNIFQVIAAFKQLHRTRRKVFENDLTALEASKQKINQEFRKNINETDPTGIKKLLKIAEDSEMILRTQIIQAEETTPGVYKAKITDDTFKDTNYPFKPDAKIPEFKRGKKKSSS</sequence>
<evidence type="ECO:0000256" key="8">
    <source>
        <dbReference type="ARBA" id="ARBA00031830"/>
    </source>
</evidence>
<keyword evidence="12" id="KW-1185">Reference proteome</keyword>
<keyword evidence="3" id="KW-0496">Mitochondrion</keyword>
<comment type="subcellular location">
    <subcellularLocation>
        <location evidence="1">Mitochondrion matrix</location>
    </subcellularLocation>
</comment>
<organism evidence="11 12">
    <name type="scientific">Octopus vulgaris</name>
    <name type="common">Common octopus</name>
    <dbReference type="NCBI Taxonomy" id="6645"/>
    <lineage>
        <taxon>Eukaryota</taxon>
        <taxon>Metazoa</taxon>
        <taxon>Spiralia</taxon>
        <taxon>Lophotrochozoa</taxon>
        <taxon>Mollusca</taxon>
        <taxon>Cephalopoda</taxon>
        <taxon>Coleoidea</taxon>
        <taxon>Octopodiformes</taxon>
        <taxon>Octopoda</taxon>
        <taxon>Incirrata</taxon>
        <taxon>Octopodidae</taxon>
        <taxon>Octopus</taxon>
    </lineage>
</organism>
<dbReference type="GO" id="GO:0034551">
    <property type="term" value="P:mitochondrial respiratory chain complex III assembly"/>
    <property type="evidence" value="ECO:0007669"/>
    <property type="project" value="InterPro"/>
</dbReference>
<evidence type="ECO:0000256" key="9">
    <source>
        <dbReference type="SAM" id="MobiDB-lite"/>
    </source>
</evidence>
<evidence type="ECO:0000256" key="2">
    <source>
        <dbReference type="ARBA" id="ARBA00009508"/>
    </source>
</evidence>
<evidence type="ECO:0000256" key="4">
    <source>
        <dbReference type="ARBA" id="ARBA00023186"/>
    </source>
</evidence>
<dbReference type="GO" id="GO:0044183">
    <property type="term" value="F:protein folding chaperone"/>
    <property type="evidence" value="ECO:0007669"/>
    <property type="project" value="TreeGrafter"/>
</dbReference>
<evidence type="ECO:0000313" key="11">
    <source>
        <dbReference type="EMBL" id="CAI9735772.1"/>
    </source>
</evidence>
<dbReference type="InterPro" id="IPR050435">
    <property type="entry name" value="MZM1/LYRM7"/>
</dbReference>
<gene>
    <name evidence="11" type="ORF">OCTVUL_1B004956</name>
</gene>
<evidence type="ECO:0000256" key="3">
    <source>
        <dbReference type="ARBA" id="ARBA00023128"/>
    </source>
</evidence>
<accession>A0AA36FFJ9</accession>
<name>A0AA36FFJ9_OCTVU</name>
<protein>
    <recommendedName>
        <fullName evidence="7">Complex III assembly factor LYRM7</fullName>
    </recommendedName>
    <alternativeName>
        <fullName evidence="8">LYR motif-containing protein 7</fullName>
    </alternativeName>
</protein>
<reference evidence="11" key="1">
    <citation type="submission" date="2023-08" db="EMBL/GenBank/DDBJ databases">
        <authorList>
            <person name="Alioto T."/>
            <person name="Alioto T."/>
            <person name="Gomez Garrido J."/>
        </authorList>
    </citation>
    <scope>NUCLEOTIDE SEQUENCE</scope>
</reference>
<evidence type="ECO:0000259" key="10">
    <source>
        <dbReference type="Pfam" id="PF05347"/>
    </source>
</evidence>
<feature type="region of interest" description="Disordered" evidence="9">
    <location>
        <begin position="100"/>
        <end position="119"/>
    </location>
</feature>
<dbReference type="Pfam" id="PF05347">
    <property type="entry name" value="Complex1_LYR"/>
    <property type="match status" value="1"/>
</dbReference>
<comment type="function">
    <text evidence="5">Assembly factor required for Rieske Fe-S protein UQCRFS1 incorporation into the cytochrome b-c1 (CIII) complex. Functions as a chaperone, binding to this subunit within the mitochondrial matrix and stabilizing it prior to its translocation and insertion into the late CIII dimeric intermediate within the mitochondrial inner membrane.</text>
</comment>
<evidence type="ECO:0000256" key="7">
    <source>
        <dbReference type="ARBA" id="ARBA00026165"/>
    </source>
</evidence>
<dbReference type="PANTHER" id="PTHR46749:SF1">
    <property type="entry name" value="COMPLEX III ASSEMBLY FACTOR LYRM7"/>
    <property type="match status" value="1"/>
</dbReference>
<evidence type="ECO:0000313" key="12">
    <source>
        <dbReference type="Proteomes" id="UP001162480"/>
    </source>
</evidence>
<comment type="similarity">
    <text evidence="2">Belongs to the complex I LYR family.</text>
</comment>
<dbReference type="EMBL" id="OX597831">
    <property type="protein sequence ID" value="CAI9735772.1"/>
    <property type="molecule type" value="Genomic_DNA"/>
</dbReference>
<dbReference type="InterPro" id="IPR008011">
    <property type="entry name" value="Complex1_LYR_dom"/>
</dbReference>
<evidence type="ECO:0000256" key="5">
    <source>
        <dbReference type="ARBA" id="ARBA00025430"/>
    </source>
</evidence>
<evidence type="ECO:0000256" key="6">
    <source>
        <dbReference type="ARBA" id="ARBA00025809"/>
    </source>
</evidence>
<feature type="domain" description="Complex 1 LYR protein" evidence="10">
    <location>
        <begin position="10"/>
        <end position="65"/>
    </location>
</feature>
<keyword evidence="4" id="KW-0143">Chaperone</keyword>
<dbReference type="PANTHER" id="PTHR46749">
    <property type="entry name" value="COMPLEX III ASSEMBLY FACTOR LYRM7"/>
    <property type="match status" value="1"/>
</dbReference>
<proteinExistence type="inferred from homology"/>
<dbReference type="Proteomes" id="UP001162480">
    <property type="component" value="Chromosome 18"/>
</dbReference>